<dbReference type="VEuPathDB" id="CryptoDB:Chro.10058"/>
<reference evidence="1" key="2">
    <citation type="submission" date="2015-08" db="EMBL/GenBank/DDBJ databases">
        <authorList>
            <person name="Babu N.S."/>
            <person name="Beckwith C.J."/>
            <person name="Beseler K.G."/>
            <person name="Brison A."/>
            <person name="Carone J.V."/>
            <person name="Caskin T.P."/>
            <person name="Diamond M."/>
            <person name="Durham M.E."/>
            <person name="Foxe J.M."/>
            <person name="Go M."/>
            <person name="Henderson B.A."/>
            <person name="Jones I.B."/>
            <person name="McGettigan J.A."/>
            <person name="Micheletti S.J."/>
            <person name="Nasrallah M.E."/>
            <person name="Ortiz D."/>
            <person name="Piller C.R."/>
            <person name="Privatt S.R."/>
            <person name="Schneider S.L."/>
            <person name="Sharp S."/>
            <person name="Smith T.C."/>
            <person name="Stanton J.D."/>
            <person name="Ullery H.E."/>
            <person name="Wilson R.J."/>
            <person name="Serrano M.G."/>
            <person name="Buck G."/>
            <person name="Lee V."/>
            <person name="Wang Y."/>
            <person name="Carvalho R."/>
            <person name="Voegtly L."/>
            <person name="Shi R."/>
            <person name="Duckworth R."/>
            <person name="Johnson A."/>
            <person name="Loviza R."/>
            <person name="Walstead R."/>
            <person name="Shah Z."/>
            <person name="Kiflezghi M."/>
            <person name="Wade K."/>
            <person name="Ball S.L."/>
            <person name="Bradley K.W."/>
            <person name="Asai D.J."/>
            <person name="Bowman C.A."/>
            <person name="Russell D.A."/>
            <person name="Pope W.H."/>
            <person name="Jacobs-Sera D."/>
            <person name="Hendrix R.W."/>
            <person name="Hatfull G.F."/>
        </authorList>
    </citation>
    <scope>NUCLEOTIDE SEQUENCE [LARGE SCALE GENOMIC DNA]</scope>
</reference>
<dbReference type="VEuPathDB" id="CryptoDB:GY17_00001046"/>
<dbReference type="AlphaFoldDB" id="A0A0S4TCK0"/>
<dbReference type="VEuPathDB" id="CryptoDB:CHUDEA1_480"/>
<dbReference type="VEuPathDB" id="CryptoDB:ChTU502y2012_302g0240"/>
<dbReference type="Proteomes" id="UP001429100">
    <property type="component" value="Unassembled WGS sequence"/>
</dbReference>
<organism evidence="1">
    <name type="scientific">Cryptosporidium hominis</name>
    <dbReference type="NCBI Taxonomy" id="237895"/>
    <lineage>
        <taxon>Eukaryota</taxon>
        <taxon>Sar</taxon>
        <taxon>Alveolata</taxon>
        <taxon>Apicomplexa</taxon>
        <taxon>Conoidasida</taxon>
        <taxon>Coccidia</taxon>
        <taxon>Eucoccidiorida</taxon>
        <taxon>Eimeriorina</taxon>
        <taxon>Cryptosporidiidae</taxon>
        <taxon>Cryptosporidium</taxon>
    </lineage>
</organism>
<sequence>MFNLIIKFQIITNKNTNFSLIIKYLPTRIDHNQIILFELFKQVYEDILCLISCIPNNIVKETEINKLSELNFKIMIQKNIEKDSKILKVFNYSSISYDPKSSICQSTRYSPYQYKDIIFKMNSLTLSSSSHETISLFMENQLTCVKIVSLKLKQKYHTLTSVSLF</sequence>
<reference evidence="2 3" key="1">
    <citation type="submission" date="2014-11" db="EMBL/GenBank/DDBJ databases">
        <title>Comparative genomic analysis of Cryptosporidium hominis reveals occurrence of genetic recombination in virulent subtypes.</title>
        <authorList>
            <person name="Guo Y."/>
            <person name="Tang K."/>
            <person name="Frace M."/>
            <person name="Li N."/>
            <person name="Roellig D.M."/>
            <person name="Sammons S."/>
            <person name="Knipe K."/>
            <person name="Rowe L."/>
            <person name="Feng Y."/>
            <person name="Xiao L."/>
        </authorList>
    </citation>
    <scope>NUCLEOTIDE SEQUENCE [LARGE SCALE GENOMIC DNA]</scope>
    <source>
        <strain evidence="2">30976</strain>
    </source>
</reference>
<name>A0A0S4TCK0_CRYHO</name>
<dbReference type="EMBL" id="LN877947">
    <property type="protein sequence ID" value="CUV03989.1"/>
    <property type="molecule type" value="Genomic_DNA"/>
</dbReference>
<reference evidence="2 3" key="3">
    <citation type="submission" date="2017-10" db="EMBL/GenBank/DDBJ databases">
        <title>Consistent, comparative and evidence-based genome annotation and re-annotation for the closely-related species, Cryptosporidium parvum, C. hominis and C. tyzzeri.</title>
        <authorList>
            <person name="Baptista R.P."/>
            <person name="Li Y."/>
            <person name="Sateriale A."/>
            <person name="Striepen B."/>
            <person name="Kissinger J.C."/>
        </authorList>
    </citation>
    <scope>NUCLEOTIDE SEQUENCE [LARGE SCALE GENOMIC DNA]</scope>
    <source>
        <strain evidence="2">30976</strain>
    </source>
</reference>
<accession>A0A0S4TCK0</accession>
<protein>
    <submittedName>
        <fullName evidence="1">Uncharacterized protein</fullName>
    </submittedName>
</protein>
<keyword evidence="3" id="KW-1185">Reference proteome</keyword>
<dbReference type="Proteomes" id="UP000199752">
    <property type="component" value="Chromosome 1"/>
</dbReference>
<evidence type="ECO:0000313" key="3">
    <source>
        <dbReference type="Proteomes" id="UP001429100"/>
    </source>
</evidence>
<gene>
    <name evidence="1" type="ORF">CHUDEA1_480</name>
    <name evidence="2" type="ORF">GY17_00001046</name>
</gene>
<dbReference type="EMBL" id="JTAI01000044">
    <property type="protein sequence ID" value="PPS97286.1"/>
    <property type="molecule type" value="Genomic_DNA"/>
</dbReference>
<evidence type="ECO:0000313" key="2">
    <source>
        <dbReference type="EMBL" id="PPS97286.1"/>
    </source>
</evidence>
<evidence type="ECO:0000313" key="1">
    <source>
        <dbReference type="EMBL" id="CUV03989.1"/>
    </source>
</evidence>
<proteinExistence type="predicted"/>